<proteinExistence type="predicted"/>
<keyword evidence="2" id="KW-1185">Reference proteome</keyword>
<reference evidence="1 2" key="1">
    <citation type="submission" date="2023-09" db="EMBL/GenBank/DDBJ databases">
        <title>Complete-Gapless Cercospora beticola genome.</title>
        <authorList>
            <person name="Wyatt N.A."/>
            <person name="Spanner R.E."/>
            <person name="Bolton M.D."/>
        </authorList>
    </citation>
    <scope>NUCLEOTIDE SEQUENCE [LARGE SCALE GENOMIC DNA]</scope>
    <source>
        <strain evidence="1">Cb09-40</strain>
    </source>
</reference>
<accession>A0ABZ0NPN9</accession>
<dbReference type="GeneID" id="90644214"/>
<evidence type="ECO:0000313" key="1">
    <source>
        <dbReference type="EMBL" id="WPB01488.1"/>
    </source>
</evidence>
<dbReference type="RefSeq" id="XP_065458812.1">
    <property type="nucleotide sequence ID" value="XM_065602740.1"/>
</dbReference>
<dbReference type="EMBL" id="CP134187">
    <property type="protein sequence ID" value="WPB01488.1"/>
    <property type="molecule type" value="Genomic_DNA"/>
</dbReference>
<dbReference type="Proteomes" id="UP001302367">
    <property type="component" value="Chromosome 4"/>
</dbReference>
<name>A0ABZ0NPN9_CERBT</name>
<gene>
    <name evidence="1" type="ORF">RHO25_006114</name>
</gene>
<sequence length="296" mass="32695">MAVVPTLFCNSLRRRPSYASAIPTLLAQAKHDVREQLLNTHDIAVPITVETDPRTGISKSTRHLRFLLLSPSTVADGKLEATLERIQHFSFLTTEPIAIVFLLNPPRNTSFQSAKHFSGNAAEPGTDAVDGTLAFTKLQAEMMNQADLPHIPILPLHGVDGLPTLLQSHAAKYVNHKPNPTRSTTTSRDLMQLCTLRQPMQGFTANVLSDTFDNLHDMAQAMSRPPNAPASSSPTAIAAFALDILSQPIERWDENGNLRMSSDDPTPQGRLKTLERLVGQAEIEAMFDFWREEKEV</sequence>
<protein>
    <submittedName>
        <fullName evidence="1">Uncharacterized protein</fullName>
    </submittedName>
</protein>
<evidence type="ECO:0000313" key="2">
    <source>
        <dbReference type="Proteomes" id="UP001302367"/>
    </source>
</evidence>
<organism evidence="1 2">
    <name type="scientific">Cercospora beticola</name>
    <name type="common">Sugarbeet leaf spot fungus</name>
    <dbReference type="NCBI Taxonomy" id="122368"/>
    <lineage>
        <taxon>Eukaryota</taxon>
        <taxon>Fungi</taxon>
        <taxon>Dikarya</taxon>
        <taxon>Ascomycota</taxon>
        <taxon>Pezizomycotina</taxon>
        <taxon>Dothideomycetes</taxon>
        <taxon>Dothideomycetidae</taxon>
        <taxon>Mycosphaerellales</taxon>
        <taxon>Mycosphaerellaceae</taxon>
        <taxon>Cercospora</taxon>
    </lineage>
</organism>